<dbReference type="AlphaFoldDB" id="A0A2H0V669"/>
<dbReference type="Proteomes" id="UP000229901">
    <property type="component" value="Unassembled WGS sequence"/>
</dbReference>
<dbReference type="PROSITE" id="PS51257">
    <property type="entry name" value="PROKAR_LIPOPROTEIN"/>
    <property type="match status" value="1"/>
</dbReference>
<feature type="transmembrane region" description="Helical" evidence="1">
    <location>
        <begin position="30"/>
        <end position="50"/>
    </location>
</feature>
<keyword evidence="1" id="KW-1133">Transmembrane helix</keyword>
<sequence length="316" mass="36057">MNKKLALILSITSIMTISGCAGAFWLGTLIPFIVVYIILTAILGMIFGWIPWVKYGVPVAALVITAIMYVGFVKDITSVNTKIQARQEKKTVIAQQTRQQAMSILELLKIYTDASDRTTPCKIKKLQEGIVTIHHSSKTYKLEFCGCDRESSCYENQDCQKSRAIHTSAGTFHGQGYCVNQNYQTQYGPNGNYFVIPEGFDGKTGKVDPRYIMQTLDKDPHSNTVYFKQGYPKKLPRECKRHFDKDTVSLTARSDDEYYLANCRCRLDSDCYQDEYCDKAWAVKKMKRIEKDGALTLLDVGYCVKQKFWITDITWH</sequence>
<organism evidence="2 3">
    <name type="scientific">Candidatus Falkowbacteria bacterium CG10_big_fil_rev_8_21_14_0_10_39_11</name>
    <dbReference type="NCBI Taxonomy" id="1974565"/>
    <lineage>
        <taxon>Bacteria</taxon>
        <taxon>Candidatus Falkowiibacteriota</taxon>
    </lineage>
</organism>
<evidence type="ECO:0000313" key="2">
    <source>
        <dbReference type="EMBL" id="PIR93909.1"/>
    </source>
</evidence>
<protein>
    <submittedName>
        <fullName evidence="2">Uncharacterized protein</fullName>
    </submittedName>
</protein>
<accession>A0A2H0V669</accession>
<gene>
    <name evidence="2" type="ORF">COT97_04260</name>
</gene>
<feature type="transmembrane region" description="Helical" evidence="1">
    <location>
        <begin position="55"/>
        <end position="72"/>
    </location>
</feature>
<reference evidence="3" key="1">
    <citation type="submission" date="2017-09" db="EMBL/GenBank/DDBJ databases">
        <title>Depth-based differentiation of microbial function through sediment-hosted aquifers and enrichment of novel symbionts in the deep terrestrial subsurface.</title>
        <authorList>
            <person name="Probst A.J."/>
            <person name="Ladd B."/>
            <person name="Jarett J.K."/>
            <person name="Geller-Mcgrath D.E."/>
            <person name="Sieber C.M.K."/>
            <person name="Emerson J.B."/>
            <person name="Anantharaman K."/>
            <person name="Thomas B.C."/>
            <person name="Malmstrom R."/>
            <person name="Stieglmeier M."/>
            <person name="Klingl A."/>
            <person name="Woyke T."/>
            <person name="Ryan C.M."/>
            <person name="Banfield J.F."/>
        </authorList>
    </citation>
    <scope>NUCLEOTIDE SEQUENCE [LARGE SCALE GENOMIC DNA]</scope>
</reference>
<evidence type="ECO:0000256" key="1">
    <source>
        <dbReference type="SAM" id="Phobius"/>
    </source>
</evidence>
<proteinExistence type="predicted"/>
<comment type="caution">
    <text evidence="2">The sequence shown here is derived from an EMBL/GenBank/DDBJ whole genome shotgun (WGS) entry which is preliminary data.</text>
</comment>
<keyword evidence="1" id="KW-0812">Transmembrane</keyword>
<name>A0A2H0V669_9BACT</name>
<evidence type="ECO:0000313" key="3">
    <source>
        <dbReference type="Proteomes" id="UP000229901"/>
    </source>
</evidence>
<keyword evidence="1" id="KW-0472">Membrane</keyword>
<dbReference type="EMBL" id="PFAP01000031">
    <property type="protein sequence ID" value="PIR93909.1"/>
    <property type="molecule type" value="Genomic_DNA"/>
</dbReference>